<evidence type="ECO:0000313" key="2">
    <source>
        <dbReference type="EMBL" id="AOW02122.1"/>
    </source>
</evidence>
<gene>
    <name evidence="2" type="ORF">YALI1_B30333g</name>
</gene>
<feature type="compositionally biased region" description="Low complexity" evidence="1">
    <location>
        <begin position="185"/>
        <end position="200"/>
    </location>
</feature>
<evidence type="ECO:0000256" key="1">
    <source>
        <dbReference type="SAM" id="MobiDB-lite"/>
    </source>
</evidence>
<dbReference type="EMBL" id="CP017554">
    <property type="protein sequence ID" value="AOW02122.1"/>
    <property type="molecule type" value="Genomic_DNA"/>
</dbReference>
<dbReference type="Proteomes" id="UP000182444">
    <property type="component" value="Chromosome 1B"/>
</dbReference>
<evidence type="ECO:0008006" key="4">
    <source>
        <dbReference type="Google" id="ProtNLM"/>
    </source>
</evidence>
<reference evidence="2 3" key="1">
    <citation type="journal article" date="2016" name="PLoS ONE">
        <title>Sequence Assembly of Yarrowia lipolytica Strain W29/CLIB89 Shows Transposable Element Diversity.</title>
        <authorList>
            <person name="Magnan C."/>
            <person name="Yu J."/>
            <person name="Chang I."/>
            <person name="Jahn E."/>
            <person name="Kanomata Y."/>
            <person name="Wu J."/>
            <person name="Zeller M."/>
            <person name="Oakes M."/>
            <person name="Baldi P."/>
            <person name="Sandmeyer S."/>
        </authorList>
    </citation>
    <scope>NUCLEOTIDE SEQUENCE [LARGE SCALE GENOMIC DNA]</scope>
    <source>
        <strain evidence="3">CLIB89(W29)</strain>
    </source>
</reference>
<dbReference type="VEuPathDB" id="FungiDB:YALI1_B30333g"/>
<evidence type="ECO:0000313" key="3">
    <source>
        <dbReference type="Proteomes" id="UP000182444"/>
    </source>
</evidence>
<dbReference type="RefSeq" id="XP_068138254.1">
    <property type="nucleotide sequence ID" value="XM_068282153.1"/>
</dbReference>
<sequence>MTSLSEFIPNMTAEYDSDDLNTSDEDGHRIQLSFVYVSGDGKSRTLLFRAVPPGITFIKLMQLLPEDVRSLRFMYSVDGRSIRNTKKTIATLGLQDGGVIEAVERGNADPGEPVELVERHEAAVYAEQAGVVAERFGMVEERRKHVMVTNGQGEVAEIVGPQQLCSGHDSEWVEWPALLSGEQISGSGSKSSVSGKSGFMKKSDIAGANREL</sequence>
<organism evidence="2 3">
    <name type="scientific">Yarrowia lipolytica</name>
    <name type="common">Candida lipolytica</name>
    <dbReference type="NCBI Taxonomy" id="4952"/>
    <lineage>
        <taxon>Eukaryota</taxon>
        <taxon>Fungi</taxon>
        <taxon>Dikarya</taxon>
        <taxon>Ascomycota</taxon>
        <taxon>Saccharomycotina</taxon>
        <taxon>Dipodascomycetes</taxon>
        <taxon>Dipodascales</taxon>
        <taxon>Dipodascales incertae sedis</taxon>
        <taxon>Yarrowia</taxon>
    </lineage>
</organism>
<dbReference type="AlphaFoldDB" id="A0A1D8N920"/>
<feature type="region of interest" description="Disordered" evidence="1">
    <location>
        <begin position="182"/>
        <end position="212"/>
    </location>
</feature>
<protein>
    <recommendedName>
        <fullName evidence="4">Ubiquitin-like domain-containing protein</fullName>
    </recommendedName>
</protein>
<name>A0A1D8N920_YARLL</name>
<dbReference type="GeneID" id="94582794"/>
<proteinExistence type="predicted"/>
<accession>A0A1D8N920</accession>